<dbReference type="EMBL" id="LVJE01000047">
    <property type="protein sequence ID" value="OAB25305.1"/>
    <property type="molecule type" value="Genomic_DNA"/>
</dbReference>
<protein>
    <recommendedName>
        <fullName evidence="3">Amidohydrolase-related domain-containing protein</fullName>
    </recommendedName>
</protein>
<dbReference type="AlphaFoldDB" id="A0A167U6M0"/>
<proteinExistence type="predicted"/>
<sequence>MLVNILFFIPLKINQTIIKNRLMLMLLLSSTILLAQDTYIQCGKIIDTKTGKVLTNKTIIVSNKSIKAIQDGFINPINPGR</sequence>
<keyword evidence="2" id="KW-1185">Reference proteome</keyword>
<gene>
    <name evidence="1" type="ORF">FBFR_15060</name>
</gene>
<evidence type="ECO:0000313" key="1">
    <source>
        <dbReference type="EMBL" id="OAB25305.1"/>
    </source>
</evidence>
<dbReference type="Gene3D" id="2.30.40.10">
    <property type="entry name" value="Urease, subunit C, domain 1"/>
    <property type="match status" value="1"/>
</dbReference>
<accession>A0A167U6M0</accession>
<dbReference type="GO" id="GO:0016810">
    <property type="term" value="F:hydrolase activity, acting on carbon-nitrogen (but not peptide) bonds"/>
    <property type="evidence" value="ECO:0007669"/>
    <property type="project" value="InterPro"/>
</dbReference>
<reference evidence="1 2" key="1">
    <citation type="submission" date="2016-03" db="EMBL/GenBank/DDBJ databases">
        <title>Draft genome sequence of Flavobacterium fryxellicola DSM 16209.</title>
        <authorList>
            <person name="Shin S.-K."/>
            <person name="Yi H."/>
        </authorList>
    </citation>
    <scope>NUCLEOTIDE SEQUENCE [LARGE SCALE GENOMIC DNA]</scope>
    <source>
        <strain evidence="1 2">DSM 16209</strain>
    </source>
</reference>
<evidence type="ECO:0008006" key="3">
    <source>
        <dbReference type="Google" id="ProtNLM"/>
    </source>
</evidence>
<dbReference type="InterPro" id="IPR011059">
    <property type="entry name" value="Metal-dep_hydrolase_composite"/>
</dbReference>
<dbReference type="Proteomes" id="UP000077164">
    <property type="component" value="Unassembled WGS sequence"/>
</dbReference>
<evidence type="ECO:0000313" key="2">
    <source>
        <dbReference type="Proteomes" id="UP000077164"/>
    </source>
</evidence>
<comment type="caution">
    <text evidence="1">The sequence shown here is derived from an EMBL/GenBank/DDBJ whole genome shotgun (WGS) entry which is preliminary data.</text>
</comment>
<name>A0A167U6M0_9FLAO</name>
<dbReference type="STRING" id="249352.SAMN05444395_10971"/>
<organism evidence="1 2">
    <name type="scientific">Flavobacterium fryxellicola</name>
    <dbReference type="NCBI Taxonomy" id="249352"/>
    <lineage>
        <taxon>Bacteria</taxon>
        <taxon>Pseudomonadati</taxon>
        <taxon>Bacteroidota</taxon>
        <taxon>Flavobacteriia</taxon>
        <taxon>Flavobacteriales</taxon>
        <taxon>Flavobacteriaceae</taxon>
        <taxon>Flavobacterium</taxon>
    </lineage>
</organism>